<dbReference type="Pfam" id="PF01547">
    <property type="entry name" value="SBP_bac_1"/>
    <property type="match status" value="1"/>
</dbReference>
<evidence type="ECO:0000256" key="5">
    <source>
        <dbReference type="SAM" id="SignalP"/>
    </source>
</evidence>
<sequence length="421" mass="47076">MKKLTFTFLTVALAGTSPLAFADTLRMECPVSPGGKQYCQYIKERFEKQTGNQLEFIEFPAASDEKLALLQQLFAAKDEKAVDVFQSDTIWIGLLDKQTLDLTDAMGGMEKDFFPGPWKNNTVNGRLKAVPSYIDTGVLFYRKDLLEKYKEQPPKTWDEMTRIATKIQAEERKAGHKNFWGYIFQGKSYEGLTCNALEWIDSYGGGTFVDEKGNVTINNPKAAQALDMARGWMGKITPKGVLGYKEEESRTVFQNGDALFMRNWPYVWQLSQADDSPLKGKVGVMQLPAGPEGRQATTLGGWQWSINANTKNPEAAISLLKILSDDDSQTTRLKILGHAPTRVALYENKEVLAIAPELTQFRDIFAQAVPRPATVTKAQYPRVSNAIFNVTFSVLNGKEDGKKATADLQKRLTRAKGTGWR</sequence>
<dbReference type="InterPro" id="IPR006059">
    <property type="entry name" value="SBP"/>
</dbReference>
<evidence type="ECO:0000256" key="4">
    <source>
        <dbReference type="ARBA" id="ARBA00022729"/>
    </source>
</evidence>
<evidence type="ECO:0000256" key="1">
    <source>
        <dbReference type="ARBA" id="ARBA00004418"/>
    </source>
</evidence>
<evidence type="ECO:0000256" key="3">
    <source>
        <dbReference type="ARBA" id="ARBA00022448"/>
    </source>
</evidence>
<dbReference type="GO" id="GO:0030288">
    <property type="term" value="C:outer membrane-bounded periplasmic space"/>
    <property type="evidence" value="ECO:0007669"/>
    <property type="project" value="UniProtKB-ARBA"/>
</dbReference>
<dbReference type="SUPFAM" id="SSF53850">
    <property type="entry name" value="Periplasmic binding protein-like II"/>
    <property type="match status" value="1"/>
</dbReference>
<dbReference type="PANTHER" id="PTHR43649:SF34">
    <property type="entry name" value="ABC TRANSPORTER PERIPLASMIC-BINDING PROTEIN YCJN-RELATED"/>
    <property type="match status" value="1"/>
</dbReference>
<keyword evidence="4 5" id="KW-0732">Signal</keyword>
<feature type="chain" id="PRO_5015431960" evidence="5">
    <location>
        <begin position="23"/>
        <end position="421"/>
    </location>
</feature>
<gene>
    <name evidence="6" type="ORF">BS411_21385</name>
</gene>
<dbReference type="PANTHER" id="PTHR43649">
    <property type="entry name" value="ARABINOSE-BINDING PROTEIN-RELATED"/>
    <property type="match status" value="1"/>
</dbReference>
<keyword evidence="3" id="KW-0813">Transport</keyword>
<evidence type="ECO:0000313" key="6">
    <source>
        <dbReference type="EMBL" id="PUX16360.1"/>
    </source>
</evidence>
<protein>
    <submittedName>
        <fullName evidence="6">ABC transporter substrate-binding protein</fullName>
    </submittedName>
</protein>
<dbReference type="RefSeq" id="WP_075199688.1">
    <property type="nucleotide sequence ID" value="NZ_CP187984.1"/>
</dbReference>
<dbReference type="AlphaFoldDB" id="A0A2T7AW57"/>
<comment type="caution">
    <text evidence="6">The sequence shown here is derived from an EMBL/GenBank/DDBJ whole genome shotgun (WGS) entry which is preliminary data.</text>
</comment>
<dbReference type="CDD" id="cd14750">
    <property type="entry name" value="PBP2_TMBP"/>
    <property type="match status" value="1"/>
</dbReference>
<dbReference type="EMBL" id="MSAG01000053">
    <property type="protein sequence ID" value="PUX16360.1"/>
    <property type="molecule type" value="Genomic_DNA"/>
</dbReference>
<dbReference type="OrthoDB" id="9808332at2"/>
<feature type="signal peptide" evidence="5">
    <location>
        <begin position="1"/>
        <end position="22"/>
    </location>
</feature>
<reference evidence="6" key="1">
    <citation type="submission" date="2016-12" db="EMBL/GenBank/DDBJ databases">
        <title>Analysis of the Molecular Diversity Among Cronobacter Species Isolated from Filth Flies Using a Pan Genomic DNA Microarray.</title>
        <authorList>
            <person name="Pava-Ripoll M."/>
            <person name="Tall B."/>
            <person name="Farber J."/>
            <person name="Fanning S."/>
            <person name="Lehner A."/>
            <person name="Stephan R."/>
            <person name="Pagotto F."/>
            <person name="Iverson C."/>
            <person name="Ziobro G."/>
            <person name="Miller A."/>
            <person name="Pearson R."/>
            <person name="Yan Q."/>
            <person name="Kim M."/>
            <person name="Jeong S."/>
            <person name="Park J."/>
            <person name="Jun S."/>
            <person name="Choi H."/>
            <person name="Chung T."/>
            <person name="Yoo Y."/>
            <person name="Park E."/>
            <person name="Hwang S."/>
            <person name="Lee B."/>
            <person name="Sathyamoorthy V."/>
            <person name="Carter L."/>
            <person name="Mammel M."/>
            <person name="Jackson S."/>
            <person name="Kothary M."/>
            <person name="Patel I."/>
            <person name="Grim C."/>
            <person name="Gopinath G."/>
            <person name="Gangiredla J."/>
            <person name="Chase H."/>
        </authorList>
    </citation>
    <scope>NUCLEOTIDE SEQUENCE [LARGE SCALE GENOMIC DNA]</scope>
    <source>
        <strain evidence="6">MOD1-Sh41s</strain>
    </source>
</reference>
<dbReference type="InterPro" id="IPR050490">
    <property type="entry name" value="Bact_solute-bd_prot1"/>
</dbReference>
<organism evidence="6">
    <name type="scientific">Cronobacter turicensis</name>
    <dbReference type="NCBI Taxonomy" id="413502"/>
    <lineage>
        <taxon>Bacteria</taxon>
        <taxon>Pseudomonadati</taxon>
        <taxon>Pseudomonadota</taxon>
        <taxon>Gammaproteobacteria</taxon>
        <taxon>Enterobacterales</taxon>
        <taxon>Enterobacteriaceae</taxon>
        <taxon>Cronobacter</taxon>
    </lineage>
</organism>
<name>A0A2T7AW57_9ENTR</name>
<accession>A0A2T7AW57</accession>
<evidence type="ECO:0000256" key="2">
    <source>
        <dbReference type="ARBA" id="ARBA00008520"/>
    </source>
</evidence>
<proteinExistence type="inferred from homology"/>
<comment type="similarity">
    <text evidence="2">Belongs to the bacterial solute-binding protein 1 family.</text>
</comment>
<dbReference type="Gene3D" id="3.40.190.10">
    <property type="entry name" value="Periplasmic binding protein-like II"/>
    <property type="match status" value="2"/>
</dbReference>
<comment type="subcellular location">
    <subcellularLocation>
        <location evidence="1">Periplasm</location>
    </subcellularLocation>
</comment>